<dbReference type="Proteomes" id="UP000278288">
    <property type="component" value="Chromosome"/>
</dbReference>
<gene>
    <name evidence="1" type="ORF">EG343_24740</name>
</gene>
<evidence type="ECO:0000313" key="1">
    <source>
        <dbReference type="EMBL" id="AZA93582.1"/>
    </source>
</evidence>
<organism evidence="1 2">
    <name type="scientific">Chryseobacterium nakagawai</name>
    <dbReference type="NCBI Taxonomy" id="1241982"/>
    <lineage>
        <taxon>Bacteria</taxon>
        <taxon>Pseudomonadati</taxon>
        <taxon>Bacteroidota</taxon>
        <taxon>Flavobacteriia</taxon>
        <taxon>Flavobacteriales</taxon>
        <taxon>Weeksellaceae</taxon>
        <taxon>Chryseobacterium group</taxon>
        <taxon>Chryseobacterium</taxon>
    </lineage>
</organism>
<dbReference type="KEGG" id="cnk:EG343_24740"/>
<sequence length="68" mass="7982">MFIPEKVNATRAVASFDDISFDEAVLDTNPDRDNFQYRLWNNLQLFVTSELRSVFEKLQLFVPMLSHT</sequence>
<dbReference type="AlphaFoldDB" id="A0AAD0YR30"/>
<reference evidence="1 2" key="1">
    <citation type="submission" date="2018-11" db="EMBL/GenBank/DDBJ databases">
        <title>Proposal to divide the Flavobacteriaceae and reorganize its genera based on Amino Acid Identity values calculated from whole genome sequences.</title>
        <authorList>
            <person name="Nicholson A.C."/>
            <person name="Gulvik C.A."/>
            <person name="Whitney A.M."/>
            <person name="Humrighouse B.W."/>
            <person name="Bell M."/>
            <person name="Holmes B."/>
            <person name="Steigerwalt A.G."/>
            <person name="Villarma A."/>
            <person name="Sheth M."/>
            <person name="Batra D."/>
            <person name="Pryor J."/>
            <person name="Bernardet J.-F."/>
            <person name="Hugo C."/>
            <person name="Kampfer P."/>
            <person name="Newman J."/>
            <person name="McQuiston J.R."/>
        </authorList>
    </citation>
    <scope>NUCLEOTIDE SEQUENCE [LARGE SCALE GENOMIC DNA]</scope>
    <source>
        <strain evidence="1 2">G0041</strain>
    </source>
</reference>
<proteinExistence type="predicted"/>
<dbReference type="RefSeq" id="WP_123860382.1">
    <property type="nucleotide sequence ID" value="NZ_CP033923.1"/>
</dbReference>
<dbReference type="EMBL" id="CP033923">
    <property type="protein sequence ID" value="AZA93582.1"/>
    <property type="molecule type" value="Genomic_DNA"/>
</dbReference>
<evidence type="ECO:0000313" key="2">
    <source>
        <dbReference type="Proteomes" id="UP000278288"/>
    </source>
</evidence>
<keyword evidence="2" id="KW-1185">Reference proteome</keyword>
<accession>A0AAD0YR30</accession>
<protein>
    <submittedName>
        <fullName evidence="1">Uncharacterized protein</fullName>
    </submittedName>
</protein>
<name>A0AAD0YR30_CHRNA</name>